<dbReference type="Pfam" id="PF01420">
    <property type="entry name" value="Methylase_S"/>
    <property type="match status" value="1"/>
</dbReference>
<evidence type="ECO:0000256" key="2">
    <source>
        <dbReference type="ARBA" id="ARBA00022747"/>
    </source>
</evidence>
<keyword evidence="2" id="KW-0680">Restriction system</keyword>
<dbReference type="InterPro" id="IPR044946">
    <property type="entry name" value="Restrct_endonuc_typeI_TRD_sf"/>
</dbReference>
<protein>
    <recommendedName>
        <fullName evidence="4">Type I restriction modification DNA specificity domain-containing protein</fullName>
    </recommendedName>
</protein>
<organism evidence="5">
    <name type="scientific">Treponema denticola H-22</name>
    <dbReference type="NCBI Taxonomy" id="999432"/>
    <lineage>
        <taxon>Bacteria</taxon>
        <taxon>Pseudomonadati</taxon>
        <taxon>Spirochaetota</taxon>
        <taxon>Spirochaetia</taxon>
        <taxon>Spirochaetales</taxon>
        <taxon>Treponemataceae</taxon>
        <taxon>Treponema</taxon>
    </lineage>
</organism>
<keyword evidence="3" id="KW-0238">DNA-binding</keyword>
<gene>
    <name evidence="5" type="ORF">HMPREF9726_01392</name>
</gene>
<evidence type="ECO:0000256" key="1">
    <source>
        <dbReference type="ARBA" id="ARBA00010923"/>
    </source>
</evidence>
<dbReference type="RefSeq" id="WP_002684488.1">
    <property type="nucleotide sequence ID" value="NZ_CM001795.1"/>
</dbReference>
<feature type="domain" description="Type I restriction modification DNA specificity" evidence="4">
    <location>
        <begin position="26"/>
        <end position="197"/>
    </location>
</feature>
<dbReference type="SUPFAM" id="SSF116734">
    <property type="entry name" value="DNA methylase specificity domain"/>
    <property type="match status" value="1"/>
</dbReference>
<dbReference type="EMBL" id="AGDV01000012">
    <property type="protein sequence ID" value="EMB33031.1"/>
    <property type="molecule type" value="Genomic_DNA"/>
</dbReference>
<reference evidence="5" key="1">
    <citation type="submission" date="2012-01" db="EMBL/GenBank/DDBJ databases">
        <title>The Genome Sequence of Treponema denticola H-22.</title>
        <authorList>
            <consortium name="The Broad Institute Genome Sequencing Platform"/>
            <person name="Earl A."/>
            <person name="Ward D."/>
            <person name="Feldgarden M."/>
            <person name="Gevers D."/>
            <person name="Blanton J.M."/>
            <person name="Fenno C.J."/>
            <person name="Baranova O.V."/>
            <person name="Mathney J."/>
            <person name="Dewhirst F.E."/>
            <person name="Izard J."/>
            <person name="Young S.K."/>
            <person name="Zeng Q."/>
            <person name="Gargeya S."/>
            <person name="Fitzgerald M."/>
            <person name="Haas B."/>
            <person name="Abouelleil A."/>
            <person name="Alvarado L."/>
            <person name="Arachchi H.M."/>
            <person name="Berlin A."/>
            <person name="Chapman S.B."/>
            <person name="Gearin G."/>
            <person name="Goldberg J."/>
            <person name="Griggs A."/>
            <person name="Gujja S."/>
            <person name="Hansen M."/>
            <person name="Heiman D."/>
            <person name="Howarth C."/>
            <person name="Larimer J."/>
            <person name="Lui A."/>
            <person name="MacDonald P.J.P."/>
            <person name="McCowen C."/>
            <person name="Montmayeur A."/>
            <person name="Murphy C."/>
            <person name="Neiman D."/>
            <person name="Pearson M."/>
            <person name="Priest M."/>
            <person name="Roberts A."/>
            <person name="Saif S."/>
            <person name="Shea T."/>
            <person name="Sisk P."/>
            <person name="Stolte C."/>
            <person name="Sykes S."/>
            <person name="Wortman J."/>
            <person name="Nusbaum C."/>
            <person name="Birren B."/>
        </authorList>
    </citation>
    <scope>NUCLEOTIDE SEQUENCE [LARGE SCALE GENOMIC DNA]</scope>
    <source>
        <strain evidence="5">H-22</strain>
    </source>
</reference>
<sequence length="202" mass="23558">MLSCYYEKFFEKKDLCIDNEIPFELPENWQWTKLGRICDKLVDGDHNPPKGIEEKTEYIMVSSRNINHNTVEDLENVRYLTKEMFDAENLRTNATAGDIFFTSVGSLGRSCIYDGRMNICFQRSVSILNTKVYNKYVKFFFDSNFYQNYVAEHATGTAQMGFYLQEMAESFIAIPPISEQKRIVAKIEEIFNALDDIQRNLV</sequence>
<evidence type="ECO:0000313" key="5">
    <source>
        <dbReference type="EMBL" id="EMB33031.1"/>
    </source>
</evidence>
<comment type="caution">
    <text evidence="5">The sequence shown here is derived from an EMBL/GenBank/DDBJ whole genome shotgun (WGS) entry which is preliminary data.</text>
</comment>
<name>A0A0E2E431_TREDN</name>
<dbReference type="Gene3D" id="3.90.220.20">
    <property type="entry name" value="DNA methylase specificity domains"/>
    <property type="match status" value="1"/>
</dbReference>
<dbReference type="GO" id="GO:0009307">
    <property type="term" value="P:DNA restriction-modification system"/>
    <property type="evidence" value="ECO:0007669"/>
    <property type="project" value="UniProtKB-KW"/>
</dbReference>
<evidence type="ECO:0000259" key="4">
    <source>
        <dbReference type="Pfam" id="PF01420"/>
    </source>
</evidence>
<comment type="similarity">
    <text evidence="1">Belongs to the type-I restriction system S methylase family.</text>
</comment>
<dbReference type="InterPro" id="IPR051212">
    <property type="entry name" value="Type-I_RE_S_subunit"/>
</dbReference>
<dbReference type="InterPro" id="IPR000055">
    <property type="entry name" value="Restrct_endonuc_typeI_TRD"/>
</dbReference>
<proteinExistence type="inferred from homology"/>
<dbReference type="PANTHER" id="PTHR43140:SF1">
    <property type="entry name" value="TYPE I RESTRICTION ENZYME ECOKI SPECIFICITY SUBUNIT"/>
    <property type="match status" value="1"/>
</dbReference>
<evidence type="ECO:0000256" key="3">
    <source>
        <dbReference type="ARBA" id="ARBA00023125"/>
    </source>
</evidence>
<dbReference type="Proteomes" id="UP000011705">
    <property type="component" value="Chromosome"/>
</dbReference>
<dbReference type="HOGENOM" id="CLU_021095_3_3_12"/>
<dbReference type="PATRIC" id="fig|999432.5.peg.1447"/>
<dbReference type="PANTHER" id="PTHR43140">
    <property type="entry name" value="TYPE-1 RESTRICTION ENZYME ECOKI SPECIFICITY PROTEIN"/>
    <property type="match status" value="1"/>
</dbReference>
<accession>A0A0E2E431</accession>
<dbReference type="GO" id="GO:0003677">
    <property type="term" value="F:DNA binding"/>
    <property type="evidence" value="ECO:0007669"/>
    <property type="project" value="UniProtKB-KW"/>
</dbReference>
<dbReference type="AlphaFoldDB" id="A0A0E2E431"/>